<evidence type="ECO:0000313" key="3">
    <source>
        <dbReference type="Proteomes" id="UP000226429"/>
    </source>
</evidence>
<dbReference type="Pfam" id="PF04956">
    <property type="entry name" value="TrbC"/>
    <property type="match status" value="1"/>
</dbReference>
<dbReference type="InterPro" id="IPR007039">
    <property type="entry name" value="TrbC/VirB2"/>
</dbReference>
<proteinExistence type="predicted"/>
<keyword evidence="1" id="KW-1133">Transmembrane helix</keyword>
<organism evidence="2 3">
    <name type="scientific">Candidatus Aquirickettsiella gammari</name>
    <dbReference type="NCBI Taxonomy" id="2016198"/>
    <lineage>
        <taxon>Bacteria</taxon>
        <taxon>Pseudomonadati</taxon>
        <taxon>Pseudomonadota</taxon>
        <taxon>Gammaproteobacteria</taxon>
        <taxon>Legionellales</taxon>
        <taxon>Coxiellaceae</taxon>
        <taxon>Candidatus Aquirickettsiella</taxon>
    </lineage>
</organism>
<feature type="transmembrane region" description="Helical" evidence="1">
    <location>
        <begin position="45"/>
        <end position="75"/>
    </location>
</feature>
<reference evidence="2 3" key="1">
    <citation type="journal article" date="2017" name="Int. J. Syst. Evol. Microbiol.">
        <title>Aquarickettsiella crustaci n. gen. n. sp. (Gammaproteobacteria: Legionellales: Coxiellaceae); a bacterial pathogen of the freshwater crustacean: Gammarus fossarum (Malacostraca: Amphipoda).</title>
        <authorList>
            <person name="Bojko J."/>
            <person name="Dunn A.M."/>
            <person name="Stebbing P.D."/>
            <person name="Van Aerle R."/>
            <person name="Bacela-Spychalska K."/>
            <person name="Bean T.P."/>
            <person name="Stentiford G.D."/>
        </authorList>
    </citation>
    <scope>NUCLEOTIDE SEQUENCE [LARGE SCALE GENOMIC DNA]</scope>
    <source>
        <strain evidence="2">RA15029</strain>
    </source>
</reference>
<gene>
    <name evidence="2" type="ORF">CFE62_003600</name>
</gene>
<keyword evidence="1" id="KW-0472">Membrane</keyword>
<sequence>MFYSNKNMQFGSVKKIFQCTDFITFLFISSPLCWASGGDTPVNQGLHYAIDAMLGATGLSIVTLAVMGVGLLCVGHYVEWKYFFYTLLGISVTFGAPAIALAIRSLFS</sequence>
<reference evidence="2 3" key="2">
    <citation type="journal article" date="2018" name="J. Invertebr. Pathol.">
        <title>'Candidatus Aquirickettsiella gammari' (Gammaproteobacteria: Legionellales: Coxiellaceae): A bacterial pathogen of the freshwater crustacean Gammarus fossarum (Malacostraca: Amphipoda).</title>
        <authorList>
            <person name="Bojko J."/>
            <person name="Dunn A.M."/>
            <person name="Stebbing P.D."/>
            <person name="van Aerle R."/>
            <person name="Bacela-Spychalska K."/>
            <person name="Bean T.P."/>
            <person name="Urrutia A."/>
            <person name="Stentiford G.D."/>
        </authorList>
    </citation>
    <scope>NUCLEOTIDE SEQUENCE [LARGE SCALE GENOMIC DNA]</scope>
    <source>
        <strain evidence="2">RA15029</strain>
    </source>
</reference>
<evidence type="ECO:0000256" key="1">
    <source>
        <dbReference type="SAM" id="Phobius"/>
    </source>
</evidence>
<accession>A0A370CI41</accession>
<feature type="transmembrane region" description="Helical" evidence="1">
    <location>
        <begin position="82"/>
        <end position="103"/>
    </location>
</feature>
<evidence type="ECO:0000313" key="2">
    <source>
        <dbReference type="EMBL" id="RDH40453.1"/>
    </source>
</evidence>
<dbReference type="EMBL" id="NMOS02000008">
    <property type="protein sequence ID" value="RDH40453.1"/>
    <property type="molecule type" value="Genomic_DNA"/>
</dbReference>
<keyword evidence="1" id="KW-0812">Transmembrane</keyword>
<keyword evidence="3" id="KW-1185">Reference proteome</keyword>
<dbReference type="Proteomes" id="UP000226429">
    <property type="component" value="Unassembled WGS sequence"/>
</dbReference>
<name>A0A370CI41_9COXI</name>
<protein>
    <submittedName>
        <fullName evidence="2">Uncharacterized protein</fullName>
    </submittedName>
</protein>
<dbReference type="AlphaFoldDB" id="A0A370CI41"/>
<comment type="caution">
    <text evidence="2">The sequence shown here is derived from an EMBL/GenBank/DDBJ whole genome shotgun (WGS) entry which is preliminary data.</text>
</comment>